<evidence type="ECO:0008006" key="3">
    <source>
        <dbReference type="Google" id="ProtNLM"/>
    </source>
</evidence>
<keyword evidence="2" id="KW-1185">Reference proteome</keyword>
<name>A0AAV7JWS6_9METZ</name>
<comment type="caution">
    <text evidence="1">The sequence shown here is derived from an EMBL/GenBank/DDBJ whole genome shotgun (WGS) entry which is preliminary data.</text>
</comment>
<dbReference type="GO" id="GO:0003676">
    <property type="term" value="F:nucleic acid binding"/>
    <property type="evidence" value="ECO:0007669"/>
    <property type="project" value="InterPro"/>
</dbReference>
<protein>
    <recommendedName>
        <fullName evidence="3">DUF4817 domain-containing protein</fullName>
    </recommendedName>
</protein>
<dbReference type="AlphaFoldDB" id="A0AAV7JWS6"/>
<proteinExistence type="predicted"/>
<reference evidence="1 2" key="1">
    <citation type="journal article" date="2023" name="BMC Biol.">
        <title>The compact genome of the sponge Oopsacas minuta (Hexactinellida) is lacking key metazoan core genes.</title>
        <authorList>
            <person name="Santini S."/>
            <person name="Schenkelaars Q."/>
            <person name="Jourda C."/>
            <person name="Duchesne M."/>
            <person name="Belahbib H."/>
            <person name="Rocher C."/>
            <person name="Selva M."/>
            <person name="Riesgo A."/>
            <person name="Vervoort M."/>
            <person name="Leys S.P."/>
            <person name="Kodjabachian L."/>
            <person name="Le Bivic A."/>
            <person name="Borchiellini C."/>
            <person name="Claverie J.M."/>
            <person name="Renard E."/>
        </authorList>
    </citation>
    <scope>NUCLEOTIDE SEQUENCE [LARGE SCALE GENOMIC DNA]</scope>
    <source>
        <strain evidence="1">SPO-2</strain>
    </source>
</reference>
<evidence type="ECO:0000313" key="2">
    <source>
        <dbReference type="Proteomes" id="UP001165289"/>
    </source>
</evidence>
<dbReference type="Gene3D" id="3.30.420.10">
    <property type="entry name" value="Ribonuclease H-like superfamily/Ribonuclease H"/>
    <property type="match status" value="1"/>
</dbReference>
<gene>
    <name evidence="1" type="ORF">LOD99_3682</name>
</gene>
<accession>A0AAV7JWS6</accession>
<dbReference type="InterPro" id="IPR036397">
    <property type="entry name" value="RNaseH_sf"/>
</dbReference>
<dbReference type="Proteomes" id="UP001165289">
    <property type="component" value="Unassembled WGS sequence"/>
</dbReference>
<sequence>MSNTTPTPKQYSHWNVELKAFAVEMYMETNCFYVTIRDVVTKFNPVKPPYKSLIIRWVAKFRKEGIARNLNSKSQVEIVTQDERGIGRPSEVITKPLHSKVTVWCALSEKGIIGPYFFEENGVTTSINTELYIVMLERLEDLKSLFPKLELEQEPLDILAQNVVIKPRRQAIEVELTNSGVYHAADDVLEDEADVSIDGDSNMNQKPLTEDEISMRMITCERMIQ</sequence>
<dbReference type="EMBL" id="JAKMXF010000277">
    <property type="protein sequence ID" value="KAI6653463.1"/>
    <property type="molecule type" value="Genomic_DNA"/>
</dbReference>
<organism evidence="1 2">
    <name type="scientific">Oopsacas minuta</name>
    <dbReference type="NCBI Taxonomy" id="111878"/>
    <lineage>
        <taxon>Eukaryota</taxon>
        <taxon>Metazoa</taxon>
        <taxon>Porifera</taxon>
        <taxon>Hexactinellida</taxon>
        <taxon>Hexasterophora</taxon>
        <taxon>Lyssacinosida</taxon>
        <taxon>Leucopsacidae</taxon>
        <taxon>Oopsacas</taxon>
    </lineage>
</organism>
<evidence type="ECO:0000313" key="1">
    <source>
        <dbReference type="EMBL" id="KAI6653463.1"/>
    </source>
</evidence>